<name>A0A2R5GXU1_9STRA</name>
<proteinExistence type="predicted"/>
<feature type="non-terminal residue" evidence="2">
    <location>
        <position position="563"/>
    </location>
</feature>
<dbReference type="Proteomes" id="UP000241890">
    <property type="component" value="Unassembled WGS sequence"/>
</dbReference>
<comment type="caution">
    <text evidence="2">The sequence shown here is derived from an EMBL/GenBank/DDBJ whole genome shotgun (WGS) entry which is preliminary data.</text>
</comment>
<protein>
    <submittedName>
        <fullName evidence="2">Uncharacterized protein</fullName>
    </submittedName>
</protein>
<organism evidence="2 3">
    <name type="scientific">Hondaea fermentalgiana</name>
    <dbReference type="NCBI Taxonomy" id="2315210"/>
    <lineage>
        <taxon>Eukaryota</taxon>
        <taxon>Sar</taxon>
        <taxon>Stramenopiles</taxon>
        <taxon>Bigyra</taxon>
        <taxon>Labyrinthulomycetes</taxon>
        <taxon>Thraustochytrida</taxon>
        <taxon>Thraustochytriidae</taxon>
        <taxon>Hondaea</taxon>
    </lineage>
</organism>
<feature type="region of interest" description="Disordered" evidence="1">
    <location>
        <begin position="398"/>
        <end position="460"/>
    </location>
</feature>
<feature type="region of interest" description="Disordered" evidence="1">
    <location>
        <begin position="489"/>
        <end position="508"/>
    </location>
</feature>
<dbReference type="AlphaFoldDB" id="A0A2R5GXU1"/>
<feature type="compositionally biased region" description="Polar residues" evidence="1">
    <location>
        <begin position="445"/>
        <end position="454"/>
    </location>
</feature>
<evidence type="ECO:0000313" key="2">
    <source>
        <dbReference type="EMBL" id="GBG32784.1"/>
    </source>
</evidence>
<evidence type="ECO:0000313" key="3">
    <source>
        <dbReference type="Proteomes" id="UP000241890"/>
    </source>
</evidence>
<keyword evidence="3" id="KW-1185">Reference proteome</keyword>
<gene>
    <name evidence="2" type="ORF">FCC1311_090092</name>
</gene>
<reference evidence="2 3" key="1">
    <citation type="submission" date="2017-12" db="EMBL/GenBank/DDBJ databases">
        <title>Sequencing, de novo assembly and annotation of complete genome of a new Thraustochytrid species, strain FCC1311.</title>
        <authorList>
            <person name="Sedici K."/>
            <person name="Godart F."/>
            <person name="Aiese Cigliano R."/>
            <person name="Sanseverino W."/>
            <person name="Barakat M."/>
            <person name="Ortet P."/>
            <person name="Marechal E."/>
            <person name="Cagnac O."/>
            <person name="Amato A."/>
        </authorList>
    </citation>
    <scope>NUCLEOTIDE SEQUENCE [LARGE SCALE GENOMIC DNA]</scope>
</reference>
<accession>A0A2R5GXU1</accession>
<dbReference type="EMBL" id="BEYU01000130">
    <property type="protein sequence ID" value="GBG32784.1"/>
    <property type="molecule type" value="Genomic_DNA"/>
</dbReference>
<feature type="compositionally biased region" description="Acidic residues" evidence="1">
    <location>
        <begin position="407"/>
        <end position="416"/>
    </location>
</feature>
<evidence type="ECO:0000256" key="1">
    <source>
        <dbReference type="SAM" id="MobiDB-lite"/>
    </source>
</evidence>
<dbReference type="InParanoid" id="A0A2R5GXU1"/>
<feature type="region of interest" description="Disordered" evidence="1">
    <location>
        <begin position="521"/>
        <end position="547"/>
    </location>
</feature>
<sequence>MNNVELAKYVHDKLLPEKIRKAVPLPLMNDSFYNIIRTAVRPERRATESEKLFADVCFRVFFGREAETKHDRWIQAIRPFPTIFDTLCEIICRSYFVIENSLQNRLEKHCDTMLRIFRFYMHYAVLDRAHRSVNHEKMLLLAKSLRENMTALNYTSLREKLKTLTLSGWSGNISDSIAADLNFAPKVLSCQVAREAIASALLWGSGRAVDPTVKYALEMVDPDSMHTFKASVANLVLVMYPPFYPDTSSSSFLTKRNAFAAHRRWNRMVLPRHISEETLFREKNDGFMLNYGTSDAFLMFGTYNLNAILNFIVYNFSFQGEEKPIKQKDKAIMCPEIGLEATRRSLARAWKPLEKITPSREDLSTMFKDFQAKRIIADYESQVLPWIRSDGDDDFELFKLGGSDSQSDSDDSDDEREDGRSRSDSSGAAVTGARVESDEADGTPESVTVNTGETNAGVHVDDSDVEIVAGDGEGAGAGHVAGVVTSLGDGRVFDGSEGDQSGKKRRAKPLELVSVAKTPVDTAAPANPRERQSEAAVVAPEPNAKSPIGVLHRDVVDFASSTT</sequence>